<feature type="binding site" evidence="6">
    <location>
        <position position="93"/>
    </location>
    <ligand>
        <name>Mg(2+)</name>
        <dbReference type="ChEBI" id="CHEBI:18420"/>
    </ligand>
</feature>
<evidence type="ECO:0000256" key="6">
    <source>
        <dbReference type="HAMAP-Rule" id="MF_00265"/>
    </source>
</evidence>
<comment type="function">
    <text evidence="6">Toxic component of a toxin-antitoxin (TA) system. An RNase.</text>
</comment>
<dbReference type="InterPro" id="IPR029060">
    <property type="entry name" value="PIN-like_dom_sf"/>
</dbReference>
<dbReference type="RefSeq" id="WP_088818514.1">
    <property type="nucleotide sequence ID" value="NZ_FYEZ01000002.1"/>
</dbReference>
<dbReference type="HAMAP" id="MF_00265">
    <property type="entry name" value="VapC_Nob1"/>
    <property type="match status" value="1"/>
</dbReference>
<dbReference type="SUPFAM" id="SSF88723">
    <property type="entry name" value="PIN domain-like"/>
    <property type="match status" value="1"/>
</dbReference>
<evidence type="ECO:0000256" key="1">
    <source>
        <dbReference type="ARBA" id="ARBA00022649"/>
    </source>
</evidence>
<dbReference type="Pfam" id="PF01850">
    <property type="entry name" value="PIN"/>
    <property type="match status" value="1"/>
</dbReference>
<dbReference type="CDD" id="cd09873">
    <property type="entry name" value="PIN_Pae0151-like"/>
    <property type="match status" value="1"/>
</dbReference>
<dbReference type="InterPro" id="IPR022907">
    <property type="entry name" value="VapC_family"/>
</dbReference>
<keyword evidence="4 6" id="KW-0378">Hydrolase</keyword>
<evidence type="ECO:0000256" key="4">
    <source>
        <dbReference type="ARBA" id="ARBA00022801"/>
    </source>
</evidence>
<evidence type="ECO:0000256" key="5">
    <source>
        <dbReference type="ARBA" id="ARBA00022842"/>
    </source>
</evidence>
<proteinExistence type="inferred from homology"/>
<dbReference type="EMBL" id="FYEZ01000002">
    <property type="protein sequence ID" value="SNC71618.1"/>
    <property type="molecule type" value="Genomic_DNA"/>
</dbReference>
<protein>
    <recommendedName>
        <fullName evidence="6">Ribonuclease VapC</fullName>
        <shortName evidence="6">RNase VapC</shortName>
        <ecNumber evidence="6">3.1.-.-</ecNumber>
    </recommendedName>
    <alternativeName>
        <fullName evidence="6">Toxin VapC</fullName>
    </alternativeName>
</protein>
<keyword evidence="5 6" id="KW-0460">Magnesium</keyword>
<organism evidence="8 9">
    <name type="scientific">Kytococcus aerolatus</name>
    <dbReference type="NCBI Taxonomy" id="592308"/>
    <lineage>
        <taxon>Bacteria</taxon>
        <taxon>Bacillati</taxon>
        <taxon>Actinomycetota</taxon>
        <taxon>Actinomycetes</taxon>
        <taxon>Micrococcales</taxon>
        <taxon>Kytococcaceae</taxon>
        <taxon>Kytococcus</taxon>
    </lineage>
</organism>
<keyword evidence="1 6" id="KW-1277">Toxin-antitoxin system</keyword>
<evidence type="ECO:0000313" key="9">
    <source>
        <dbReference type="Proteomes" id="UP000198122"/>
    </source>
</evidence>
<evidence type="ECO:0000313" key="8">
    <source>
        <dbReference type="EMBL" id="SNC71618.1"/>
    </source>
</evidence>
<gene>
    <name evidence="6" type="primary">vapC</name>
    <name evidence="8" type="ORF">SAMN05445756_1559</name>
</gene>
<sequence length="130" mass="13876">MIVVDASAVVEALVGQRPAPGLLELLAGELHAPHLLDVEVSSVLRGLSLGRRLTDGVLEEARSDYAALTITRYEHQALADRCWDLQHQFTTYDASYLALAEALGAPLVTCDAKLAAPGHRAAVHVLPLMG</sequence>
<name>A0A212U049_9MICO</name>
<keyword evidence="2 6" id="KW-0540">Nuclease</keyword>
<evidence type="ECO:0000256" key="2">
    <source>
        <dbReference type="ARBA" id="ARBA00022722"/>
    </source>
</evidence>
<evidence type="ECO:0000259" key="7">
    <source>
        <dbReference type="Pfam" id="PF01850"/>
    </source>
</evidence>
<dbReference type="InterPro" id="IPR051619">
    <property type="entry name" value="TypeII_TA_RNase_PINc/VapC"/>
</dbReference>
<evidence type="ECO:0000256" key="3">
    <source>
        <dbReference type="ARBA" id="ARBA00022723"/>
    </source>
</evidence>
<accession>A0A212U049</accession>
<dbReference type="GO" id="GO:0090729">
    <property type="term" value="F:toxin activity"/>
    <property type="evidence" value="ECO:0007669"/>
    <property type="project" value="UniProtKB-KW"/>
</dbReference>
<dbReference type="PANTHER" id="PTHR35901">
    <property type="entry name" value="RIBONUCLEASE VAPC3"/>
    <property type="match status" value="1"/>
</dbReference>
<dbReference type="OrthoDB" id="4377304at2"/>
<dbReference type="GO" id="GO:0016787">
    <property type="term" value="F:hydrolase activity"/>
    <property type="evidence" value="ECO:0007669"/>
    <property type="project" value="UniProtKB-KW"/>
</dbReference>
<keyword evidence="9" id="KW-1185">Reference proteome</keyword>
<reference evidence="8 9" key="1">
    <citation type="submission" date="2017-06" db="EMBL/GenBank/DDBJ databases">
        <authorList>
            <person name="Kim H.J."/>
            <person name="Triplett B.A."/>
        </authorList>
    </citation>
    <scope>NUCLEOTIDE SEQUENCE [LARGE SCALE GENOMIC DNA]</scope>
    <source>
        <strain evidence="8 9">DSM 22179</strain>
    </source>
</reference>
<dbReference type="PANTHER" id="PTHR35901:SF1">
    <property type="entry name" value="EXONUCLEASE VAPC9"/>
    <property type="match status" value="1"/>
</dbReference>
<dbReference type="GO" id="GO:0004540">
    <property type="term" value="F:RNA nuclease activity"/>
    <property type="evidence" value="ECO:0007669"/>
    <property type="project" value="InterPro"/>
</dbReference>
<dbReference type="GO" id="GO:0000287">
    <property type="term" value="F:magnesium ion binding"/>
    <property type="evidence" value="ECO:0007669"/>
    <property type="project" value="UniProtKB-UniRule"/>
</dbReference>
<keyword evidence="3 6" id="KW-0479">Metal-binding</keyword>
<dbReference type="InterPro" id="IPR002716">
    <property type="entry name" value="PIN_dom"/>
</dbReference>
<dbReference type="Gene3D" id="3.40.50.1010">
    <property type="entry name" value="5'-nuclease"/>
    <property type="match status" value="1"/>
</dbReference>
<keyword evidence="6" id="KW-0800">Toxin</keyword>
<feature type="domain" description="PIN" evidence="7">
    <location>
        <begin position="2"/>
        <end position="115"/>
    </location>
</feature>
<feature type="binding site" evidence="6">
    <location>
        <position position="5"/>
    </location>
    <ligand>
        <name>Mg(2+)</name>
        <dbReference type="ChEBI" id="CHEBI:18420"/>
    </ligand>
</feature>
<dbReference type="InterPro" id="IPR044153">
    <property type="entry name" value="PIN_Pae0151-like"/>
</dbReference>
<dbReference type="EC" id="3.1.-.-" evidence="6"/>
<dbReference type="AlphaFoldDB" id="A0A212U049"/>
<comment type="similarity">
    <text evidence="6">Belongs to the PINc/VapC protein family.</text>
</comment>
<dbReference type="Proteomes" id="UP000198122">
    <property type="component" value="Unassembled WGS sequence"/>
</dbReference>
<comment type="cofactor">
    <cofactor evidence="6">
        <name>Mg(2+)</name>
        <dbReference type="ChEBI" id="CHEBI:18420"/>
    </cofactor>
</comment>